<protein>
    <submittedName>
        <fullName evidence="1">Uncharacterized protein</fullName>
    </submittedName>
</protein>
<reference evidence="1 2" key="1">
    <citation type="submission" date="2013-01" db="EMBL/GenBank/DDBJ databases">
        <authorList>
            <person name="Harkins D.M."/>
            <person name="Durkin A.S."/>
            <person name="Brinkac L.M."/>
            <person name="Haft D.H."/>
            <person name="Selengut J.D."/>
            <person name="Sanka R."/>
            <person name="DePew J."/>
            <person name="Purushe J."/>
            <person name="Matthias M.A."/>
            <person name="Vinetz J.M."/>
            <person name="Sutton G.G."/>
            <person name="Nierman W.C."/>
            <person name="Fouts D.E."/>
        </authorList>
    </citation>
    <scope>NUCLEOTIDE SEQUENCE [LARGE SCALE GENOMIC DNA]</scope>
    <source>
        <strain evidence="1 2">ZUN142</strain>
    </source>
</reference>
<organism evidence="1 2">
    <name type="scientific">Leptospira noguchii serovar Autumnalis str. ZUN142</name>
    <dbReference type="NCBI Taxonomy" id="1085540"/>
    <lineage>
        <taxon>Bacteria</taxon>
        <taxon>Pseudomonadati</taxon>
        <taxon>Spirochaetota</taxon>
        <taxon>Spirochaetia</taxon>
        <taxon>Leptospirales</taxon>
        <taxon>Leptospiraceae</taxon>
        <taxon>Leptospira</taxon>
    </lineage>
</organism>
<evidence type="ECO:0000313" key="2">
    <source>
        <dbReference type="Proteomes" id="UP000012153"/>
    </source>
</evidence>
<name>M6UEW8_9LEPT</name>
<gene>
    <name evidence="1" type="ORF">LEP1GSC186_2683</name>
</gene>
<dbReference type="EMBL" id="AHOP02000001">
    <property type="protein sequence ID" value="EMO43075.1"/>
    <property type="molecule type" value="Genomic_DNA"/>
</dbReference>
<accession>M6UEW8</accession>
<sequence>MSFNFCSSSTFYGTQAWALEKLGKCLSMGQQILGQVLY</sequence>
<dbReference type="AlphaFoldDB" id="M6UEW8"/>
<comment type="caution">
    <text evidence="1">The sequence shown here is derived from an EMBL/GenBank/DDBJ whole genome shotgun (WGS) entry which is preliminary data.</text>
</comment>
<dbReference type="Proteomes" id="UP000012153">
    <property type="component" value="Unassembled WGS sequence"/>
</dbReference>
<proteinExistence type="predicted"/>
<evidence type="ECO:0000313" key="1">
    <source>
        <dbReference type="EMBL" id="EMO43075.1"/>
    </source>
</evidence>